<evidence type="ECO:0000259" key="2">
    <source>
        <dbReference type="Pfam" id="PF08327"/>
    </source>
</evidence>
<evidence type="ECO:0000256" key="1">
    <source>
        <dbReference type="ARBA" id="ARBA00006817"/>
    </source>
</evidence>
<comment type="similarity">
    <text evidence="1">Belongs to the AHA1 family.</text>
</comment>
<dbReference type="Gene3D" id="3.30.530.20">
    <property type="match status" value="1"/>
</dbReference>
<dbReference type="STRING" id="468056.SAMN05443549_105255"/>
<keyword evidence="4" id="KW-1185">Reference proteome</keyword>
<protein>
    <submittedName>
        <fullName evidence="3">Uncharacterized conserved protein YndB, AHSA1/START domain</fullName>
    </submittedName>
</protein>
<dbReference type="EMBL" id="FQWB01000005">
    <property type="protein sequence ID" value="SHG65792.1"/>
    <property type="molecule type" value="Genomic_DNA"/>
</dbReference>
<dbReference type="Proteomes" id="UP000184516">
    <property type="component" value="Unassembled WGS sequence"/>
</dbReference>
<dbReference type="InterPro" id="IPR023393">
    <property type="entry name" value="START-like_dom_sf"/>
</dbReference>
<dbReference type="CDD" id="cd07814">
    <property type="entry name" value="SRPBCC_CalC_Aha1-like"/>
    <property type="match status" value="1"/>
</dbReference>
<evidence type="ECO:0000313" key="4">
    <source>
        <dbReference type="Proteomes" id="UP000184516"/>
    </source>
</evidence>
<feature type="domain" description="Activator of Hsp90 ATPase homologue 1/2-like C-terminal" evidence="2">
    <location>
        <begin position="18"/>
        <end position="145"/>
    </location>
</feature>
<dbReference type="InterPro" id="IPR013538">
    <property type="entry name" value="ASHA1/2-like_C"/>
</dbReference>
<name>A0A1M5LKY1_9FLAO</name>
<gene>
    <name evidence="3" type="ORF">SAMN05443549_105255</name>
</gene>
<dbReference type="RefSeq" id="WP_073371129.1">
    <property type="nucleotide sequence ID" value="NZ_FQWB01000005.1"/>
</dbReference>
<reference evidence="4" key="1">
    <citation type="submission" date="2016-11" db="EMBL/GenBank/DDBJ databases">
        <authorList>
            <person name="Varghese N."/>
            <person name="Submissions S."/>
        </authorList>
    </citation>
    <scope>NUCLEOTIDE SEQUENCE [LARGE SCALE GENOMIC DNA]</scope>
    <source>
        <strain evidence="4">DSM 19978</strain>
    </source>
</reference>
<accession>A0A1M5LKY1</accession>
<dbReference type="Pfam" id="PF08327">
    <property type="entry name" value="AHSA1"/>
    <property type="match status" value="1"/>
</dbReference>
<dbReference type="SUPFAM" id="SSF55961">
    <property type="entry name" value="Bet v1-like"/>
    <property type="match status" value="1"/>
</dbReference>
<dbReference type="OrthoDB" id="9795306at2"/>
<sequence length="148" mass="16904">MDKETSKDSLFIETTIHASVEKVWEAWTEPSVIMNWFGSDPKGKVLNAKLDVRPGGSFEVTFKDADQTEHTCSGIYSEIEKLSKLTFTWHWKSEPSVESFVVLLLTEEGKSTKMQFEHINFGNGSKHDYIKGWQSTFLKLAQLLEDNP</sequence>
<evidence type="ECO:0000313" key="3">
    <source>
        <dbReference type="EMBL" id="SHG65792.1"/>
    </source>
</evidence>
<dbReference type="AlphaFoldDB" id="A0A1M5LKY1"/>
<organism evidence="3 4">
    <name type="scientific">Flavobacterium fluvii</name>
    <dbReference type="NCBI Taxonomy" id="468056"/>
    <lineage>
        <taxon>Bacteria</taxon>
        <taxon>Pseudomonadati</taxon>
        <taxon>Bacteroidota</taxon>
        <taxon>Flavobacteriia</taxon>
        <taxon>Flavobacteriales</taxon>
        <taxon>Flavobacteriaceae</taxon>
        <taxon>Flavobacterium</taxon>
    </lineage>
</organism>
<proteinExistence type="inferred from homology"/>